<dbReference type="InterPro" id="IPR035979">
    <property type="entry name" value="RBD_domain_sf"/>
</dbReference>
<proteinExistence type="predicted"/>
<evidence type="ECO:0000313" key="5">
    <source>
        <dbReference type="EMBL" id="CBY13277.1"/>
    </source>
</evidence>
<protein>
    <recommendedName>
        <fullName evidence="4">RRM domain-containing protein</fullName>
    </recommendedName>
</protein>
<dbReference type="InterPro" id="IPR012677">
    <property type="entry name" value="Nucleotide-bd_a/b_plait_sf"/>
</dbReference>
<keyword evidence="1 2" id="KW-0694">RNA-binding</keyword>
<evidence type="ECO:0000313" key="6">
    <source>
        <dbReference type="Proteomes" id="UP000001307"/>
    </source>
</evidence>
<feature type="compositionally biased region" description="Basic and acidic residues" evidence="3">
    <location>
        <begin position="35"/>
        <end position="55"/>
    </location>
</feature>
<accession>E4XU80</accession>
<dbReference type="Gene3D" id="3.30.70.330">
    <property type="match status" value="1"/>
</dbReference>
<feature type="domain" description="RRM" evidence="4">
    <location>
        <begin position="63"/>
        <end position="144"/>
    </location>
</feature>
<dbReference type="Pfam" id="PF00076">
    <property type="entry name" value="RRM_1"/>
    <property type="match status" value="1"/>
</dbReference>
<dbReference type="EMBL" id="FN653173">
    <property type="protein sequence ID" value="CBY13277.1"/>
    <property type="molecule type" value="Genomic_DNA"/>
</dbReference>
<dbReference type="GO" id="GO:0003723">
    <property type="term" value="F:RNA binding"/>
    <property type="evidence" value="ECO:0007669"/>
    <property type="project" value="UniProtKB-UniRule"/>
</dbReference>
<dbReference type="Proteomes" id="UP000001307">
    <property type="component" value="Unassembled WGS sequence"/>
</dbReference>
<evidence type="ECO:0000256" key="3">
    <source>
        <dbReference type="SAM" id="MobiDB-lite"/>
    </source>
</evidence>
<dbReference type="PROSITE" id="PS50102">
    <property type="entry name" value="RRM"/>
    <property type="match status" value="1"/>
</dbReference>
<evidence type="ECO:0000256" key="1">
    <source>
        <dbReference type="ARBA" id="ARBA00022884"/>
    </source>
</evidence>
<evidence type="ECO:0000259" key="4">
    <source>
        <dbReference type="PROSITE" id="PS50102"/>
    </source>
</evidence>
<sequence>MDYFRREKSSNGPLKINFQRLSRVSIRKRRVEDTRFNLDRKNRHADARRASDSRGRSSSPKTSTVAIFNLSYKADEREINRIFGRYGPIKNCNVVGGRNSRSSRSSTGFAFITYERMEDCKEAKEDAHGMEIDGNIIRTDFCISDGQRRKRRDYYVSPERGSRRHGMEIAEDTARAVKNIVATDDRHRLTVYAAIEDDLVPEIDTIRRKKPPRP</sequence>
<dbReference type="InterPro" id="IPR050441">
    <property type="entry name" value="RBM"/>
</dbReference>
<dbReference type="SMART" id="SM00360">
    <property type="entry name" value="RRM"/>
    <property type="match status" value="1"/>
</dbReference>
<dbReference type="PANTHER" id="PTHR48034">
    <property type="entry name" value="TRANSFORMER-2 SEX-DETERMINING PROTEIN-RELATED"/>
    <property type="match status" value="1"/>
</dbReference>
<keyword evidence="6" id="KW-1185">Reference proteome</keyword>
<dbReference type="SUPFAM" id="SSF54928">
    <property type="entry name" value="RNA-binding domain, RBD"/>
    <property type="match status" value="1"/>
</dbReference>
<name>E4XU80_OIKDI</name>
<reference evidence="5" key="1">
    <citation type="journal article" date="2010" name="Science">
        <title>Plasticity of animal genome architecture unmasked by rapid evolution of a pelagic tunicate.</title>
        <authorList>
            <person name="Denoeud F."/>
            <person name="Henriet S."/>
            <person name="Mungpakdee S."/>
            <person name="Aury J.M."/>
            <person name="Da Silva C."/>
            <person name="Brinkmann H."/>
            <person name="Mikhaleva J."/>
            <person name="Olsen L.C."/>
            <person name="Jubin C."/>
            <person name="Canestro C."/>
            <person name="Bouquet J.M."/>
            <person name="Danks G."/>
            <person name="Poulain J."/>
            <person name="Campsteijn C."/>
            <person name="Adamski M."/>
            <person name="Cross I."/>
            <person name="Yadetie F."/>
            <person name="Muffato M."/>
            <person name="Louis A."/>
            <person name="Butcher S."/>
            <person name="Tsagkogeorga G."/>
            <person name="Konrad A."/>
            <person name="Singh S."/>
            <person name="Jensen M.F."/>
            <person name="Cong E.H."/>
            <person name="Eikeseth-Otteraa H."/>
            <person name="Noel B."/>
            <person name="Anthouard V."/>
            <person name="Porcel B.M."/>
            <person name="Kachouri-Lafond R."/>
            <person name="Nishino A."/>
            <person name="Ugolini M."/>
            <person name="Chourrout P."/>
            <person name="Nishida H."/>
            <person name="Aasland R."/>
            <person name="Huzurbazar S."/>
            <person name="Westhof E."/>
            <person name="Delsuc F."/>
            <person name="Lehrach H."/>
            <person name="Reinhardt R."/>
            <person name="Weissenbach J."/>
            <person name="Roy S.W."/>
            <person name="Artiguenave F."/>
            <person name="Postlethwait J.H."/>
            <person name="Manak J.R."/>
            <person name="Thompson E.M."/>
            <person name="Jaillon O."/>
            <person name="Du Pasquier L."/>
            <person name="Boudinot P."/>
            <person name="Liberles D.A."/>
            <person name="Volff J.N."/>
            <person name="Philippe H."/>
            <person name="Lenhard B."/>
            <person name="Roest Crollius H."/>
            <person name="Wincker P."/>
            <person name="Chourrout D."/>
        </authorList>
    </citation>
    <scope>NUCLEOTIDE SEQUENCE [LARGE SCALE GENOMIC DNA]</scope>
</reference>
<evidence type="ECO:0000256" key="2">
    <source>
        <dbReference type="PROSITE-ProRule" id="PRU00176"/>
    </source>
</evidence>
<dbReference type="InParanoid" id="E4XU80"/>
<dbReference type="InterPro" id="IPR000504">
    <property type="entry name" value="RRM_dom"/>
</dbReference>
<organism evidence="5">
    <name type="scientific">Oikopleura dioica</name>
    <name type="common">Tunicate</name>
    <dbReference type="NCBI Taxonomy" id="34765"/>
    <lineage>
        <taxon>Eukaryota</taxon>
        <taxon>Metazoa</taxon>
        <taxon>Chordata</taxon>
        <taxon>Tunicata</taxon>
        <taxon>Appendicularia</taxon>
        <taxon>Copelata</taxon>
        <taxon>Oikopleuridae</taxon>
        <taxon>Oikopleura</taxon>
    </lineage>
</organism>
<dbReference type="AlphaFoldDB" id="E4XU80"/>
<gene>
    <name evidence="5" type="ORF">GSOID_T00004058001</name>
</gene>
<dbReference type="OrthoDB" id="6730379at2759"/>
<feature type="region of interest" description="Disordered" evidence="3">
    <location>
        <begin position="35"/>
        <end position="61"/>
    </location>
</feature>